<evidence type="ECO:0000313" key="3">
    <source>
        <dbReference type="Proteomes" id="UP000199377"/>
    </source>
</evidence>
<organism evidence="2 3">
    <name type="scientific">Albimonas pacifica</name>
    <dbReference type="NCBI Taxonomy" id="1114924"/>
    <lineage>
        <taxon>Bacteria</taxon>
        <taxon>Pseudomonadati</taxon>
        <taxon>Pseudomonadota</taxon>
        <taxon>Alphaproteobacteria</taxon>
        <taxon>Rhodobacterales</taxon>
        <taxon>Paracoccaceae</taxon>
        <taxon>Albimonas</taxon>
    </lineage>
</organism>
<dbReference type="Proteomes" id="UP000199377">
    <property type="component" value="Unassembled WGS sequence"/>
</dbReference>
<evidence type="ECO:0000256" key="1">
    <source>
        <dbReference type="SAM" id="MobiDB-lite"/>
    </source>
</evidence>
<dbReference type="Pfam" id="PF03864">
    <property type="entry name" value="Phage_cap_E"/>
    <property type="match status" value="1"/>
</dbReference>
<dbReference type="EMBL" id="FOQH01000006">
    <property type="protein sequence ID" value="SFI35489.1"/>
    <property type="molecule type" value="Genomic_DNA"/>
</dbReference>
<gene>
    <name evidence="2" type="ORF">SAMN05216258_10613</name>
</gene>
<protein>
    <submittedName>
        <fullName evidence="2">Phage major capsid protein E</fullName>
    </submittedName>
</protein>
<dbReference type="STRING" id="1114924.SAMN05216258_10613"/>
<dbReference type="InterPro" id="IPR005564">
    <property type="entry name" value="Major_capsid_GpE"/>
</dbReference>
<name>A0A1I3HIP1_9RHOB</name>
<keyword evidence="3" id="KW-1185">Reference proteome</keyword>
<sequence>MANLADVVNDEAFAVTALTAAFVQQDHVPGRAGELVFQNVGEGVQTLTASFEVDQDVITLLPTAPRGGPGNREGRSKRKLHSVPIPHVPDDDTIHASEVAGIREMGTTDAVQTVQSKVNSQLRKIGLRHDLTLENLRFGALQGVVRDADGVALYNLFDLFGVTQEAAVNFALTTSATEVRTKCHSVIRAMRKNAKMAMPSTAKVWCFAGDNYFDALVEHPNVKGVYDGYAAAERRLGESYAYGVFEFGGIFFENYRGSDGVSGAANTAAGGAVGIGPDEAMFFWSDAPGMYGEYYAPGDFVSEMGSTGLPRYASIALDPLHGRYIDVHTEQNPLPVCLRPKTLMKATKA</sequence>
<evidence type="ECO:0000313" key="2">
    <source>
        <dbReference type="EMBL" id="SFI35489.1"/>
    </source>
</evidence>
<proteinExistence type="predicted"/>
<reference evidence="2 3" key="1">
    <citation type="submission" date="2016-10" db="EMBL/GenBank/DDBJ databases">
        <authorList>
            <person name="de Groot N.N."/>
        </authorList>
    </citation>
    <scope>NUCLEOTIDE SEQUENCE [LARGE SCALE GENOMIC DNA]</scope>
    <source>
        <strain evidence="2 3">CGMCC 1.11030</strain>
    </source>
</reference>
<dbReference type="RefSeq" id="WP_092860384.1">
    <property type="nucleotide sequence ID" value="NZ_FOQH01000006.1"/>
</dbReference>
<accession>A0A1I3HIP1</accession>
<feature type="region of interest" description="Disordered" evidence="1">
    <location>
        <begin position="62"/>
        <end position="88"/>
    </location>
</feature>
<dbReference type="OrthoDB" id="6388191at2"/>
<dbReference type="AlphaFoldDB" id="A0A1I3HIP1"/>